<name>A0ABP8E5A1_9MICO</name>
<gene>
    <name evidence="2" type="ORF">GCM10022256_30230</name>
</gene>
<accession>A0ABP8E5A1</accession>
<dbReference type="Proteomes" id="UP001501594">
    <property type="component" value="Unassembled WGS sequence"/>
</dbReference>
<evidence type="ECO:0000313" key="3">
    <source>
        <dbReference type="Proteomes" id="UP001501594"/>
    </source>
</evidence>
<reference evidence="3" key="1">
    <citation type="journal article" date="2019" name="Int. J. Syst. Evol. Microbiol.">
        <title>The Global Catalogue of Microorganisms (GCM) 10K type strain sequencing project: providing services to taxonomists for standard genome sequencing and annotation.</title>
        <authorList>
            <consortium name="The Broad Institute Genomics Platform"/>
            <consortium name="The Broad Institute Genome Sequencing Center for Infectious Disease"/>
            <person name="Wu L."/>
            <person name="Ma J."/>
        </authorList>
    </citation>
    <scope>NUCLEOTIDE SEQUENCE [LARGE SCALE GENOMIC DNA]</scope>
    <source>
        <strain evidence="3">JCM 17442</strain>
    </source>
</reference>
<feature type="region of interest" description="Disordered" evidence="1">
    <location>
        <begin position="85"/>
        <end position="113"/>
    </location>
</feature>
<sequence>MELIHYADGSILTGSSIAKALLDYAQVLAANESAASLEIPIRQDDGSVGHATFLLGPASQIVAVTVESEFDEIVDDDLVKRLEAETDRQRGAEVSAGEQGPAGVAPTDLEWEE</sequence>
<protein>
    <submittedName>
        <fullName evidence="2">Uncharacterized protein</fullName>
    </submittedName>
</protein>
<comment type="caution">
    <text evidence="2">The sequence shown here is derived from an EMBL/GenBank/DDBJ whole genome shotgun (WGS) entry which is preliminary data.</text>
</comment>
<evidence type="ECO:0000256" key="1">
    <source>
        <dbReference type="SAM" id="MobiDB-lite"/>
    </source>
</evidence>
<keyword evidence="3" id="KW-1185">Reference proteome</keyword>
<dbReference type="EMBL" id="BAABAU010000004">
    <property type="protein sequence ID" value="GAA4267411.1"/>
    <property type="molecule type" value="Genomic_DNA"/>
</dbReference>
<evidence type="ECO:0000313" key="2">
    <source>
        <dbReference type="EMBL" id="GAA4267411.1"/>
    </source>
</evidence>
<proteinExistence type="predicted"/>
<dbReference type="RefSeq" id="WP_344797682.1">
    <property type="nucleotide sequence ID" value="NZ_BAABAU010000004.1"/>
</dbReference>
<organism evidence="2 3">
    <name type="scientific">Frondihabitans peucedani</name>
    <dbReference type="NCBI Taxonomy" id="598626"/>
    <lineage>
        <taxon>Bacteria</taxon>
        <taxon>Bacillati</taxon>
        <taxon>Actinomycetota</taxon>
        <taxon>Actinomycetes</taxon>
        <taxon>Micrococcales</taxon>
        <taxon>Microbacteriaceae</taxon>
        <taxon>Frondihabitans</taxon>
    </lineage>
</organism>